<evidence type="ECO:0000259" key="2">
    <source>
        <dbReference type="Pfam" id="PF07859"/>
    </source>
</evidence>
<feature type="domain" description="Alpha/beta hydrolase fold-3" evidence="2">
    <location>
        <begin position="81"/>
        <end position="286"/>
    </location>
</feature>
<proteinExistence type="predicted"/>
<evidence type="ECO:0000256" key="1">
    <source>
        <dbReference type="ARBA" id="ARBA00022801"/>
    </source>
</evidence>
<dbReference type="RefSeq" id="WP_046521778.1">
    <property type="nucleotide sequence ID" value="NZ_LAYY01000001.1"/>
</dbReference>
<keyword evidence="4" id="KW-1185">Reference proteome</keyword>
<dbReference type="SUPFAM" id="SSF53474">
    <property type="entry name" value="alpha/beta-Hydrolases"/>
    <property type="match status" value="1"/>
</dbReference>
<evidence type="ECO:0000313" key="3">
    <source>
        <dbReference type="EMBL" id="KKK39837.1"/>
    </source>
</evidence>
<evidence type="ECO:0000313" key="4">
    <source>
        <dbReference type="Proteomes" id="UP000034166"/>
    </source>
</evidence>
<comment type="caution">
    <text evidence="3">The sequence shown here is derived from an EMBL/GenBank/DDBJ whole genome shotgun (WGS) entry which is preliminary data.</text>
</comment>
<sequence>MDLAKLSPESKVYIEGFNQILENLSLGHQAIRELFKKPPGKKEDIGRLAKIEEQFIPVDKDANVKIRIYTPKADGPFPIFIYYHGGGWVLGDLEGSDATCRLIAERTESIVVSVDYRLSPEYKFPIPVNDCYAALQWVSENAALINGDASNIVVGGDSAGGNMAAVVSMMARDKKGPDISAQILIYPSASFNVNTKSFEEFKSGFGLTKELAIWFSDHYIRDDADKMEKYAAPLIADDLSNLPPALIIVAENDVLRDDGLAYAKRLKEAKVIVESICEQGLVHGYFSNPDIFPEQIKNTISTIARFLQEKNQSRLSGLEI</sequence>
<dbReference type="InterPro" id="IPR029058">
    <property type="entry name" value="AB_hydrolase_fold"/>
</dbReference>
<dbReference type="Proteomes" id="UP000034166">
    <property type="component" value="Unassembled WGS sequence"/>
</dbReference>
<dbReference type="AlphaFoldDB" id="A0A0M2T3K5"/>
<keyword evidence="1" id="KW-0378">Hydrolase</keyword>
<dbReference type="EMBL" id="LAYY01000001">
    <property type="protein sequence ID" value="KKK39837.1"/>
    <property type="molecule type" value="Genomic_DNA"/>
</dbReference>
<accession>A0A0M2T3K5</accession>
<dbReference type="GO" id="GO:0016787">
    <property type="term" value="F:hydrolase activity"/>
    <property type="evidence" value="ECO:0007669"/>
    <property type="project" value="UniProtKB-KW"/>
</dbReference>
<organism evidence="3 4">
    <name type="scientific">Mesobacillus campisalis</name>
    <dbReference type="NCBI Taxonomy" id="1408103"/>
    <lineage>
        <taxon>Bacteria</taxon>
        <taxon>Bacillati</taxon>
        <taxon>Bacillota</taxon>
        <taxon>Bacilli</taxon>
        <taxon>Bacillales</taxon>
        <taxon>Bacillaceae</taxon>
        <taxon>Mesobacillus</taxon>
    </lineage>
</organism>
<dbReference type="PATRIC" id="fig|1408103.3.peg.140"/>
<dbReference type="PANTHER" id="PTHR48081:SF8">
    <property type="entry name" value="ALPHA_BETA HYDROLASE FOLD-3 DOMAIN-CONTAINING PROTEIN-RELATED"/>
    <property type="match status" value="1"/>
</dbReference>
<dbReference type="PANTHER" id="PTHR48081">
    <property type="entry name" value="AB HYDROLASE SUPERFAMILY PROTEIN C4A8.06C"/>
    <property type="match status" value="1"/>
</dbReference>
<dbReference type="Gene3D" id="3.40.50.1820">
    <property type="entry name" value="alpha/beta hydrolase"/>
    <property type="match status" value="1"/>
</dbReference>
<gene>
    <name evidence="3" type="ORF">WQ57_00635</name>
</gene>
<name>A0A0M2T3K5_9BACI</name>
<reference evidence="3 4" key="1">
    <citation type="submission" date="2015-04" db="EMBL/GenBank/DDBJ databases">
        <title>Taxonomic description and genome sequence of Bacillus campisalis sp. nov., a novel member of the genus Bacillus isolated from solar saltern.</title>
        <authorList>
            <person name="Mathan Kumar R."/>
            <person name="Kaur G."/>
            <person name="Kumar A."/>
            <person name="Singh N.K."/>
            <person name="Kaur N."/>
            <person name="Kumar N."/>
            <person name="Mayilraj S."/>
        </authorList>
    </citation>
    <scope>NUCLEOTIDE SEQUENCE [LARGE SCALE GENOMIC DNA]</scope>
    <source>
        <strain evidence="3 4">SA2-6</strain>
    </source>
</reference>
<dbReference type="OrthoDB" id="9815425at2"/>
<protein>
    <submittedName>
        <fullName evidence="3">Esterase</fullName>
    </submittedName>
</protein>
<dbReference type="InterPro" id="IPR013094">
    <property type="entry name" value="AB_hydrolase_3"/>
</dbReference>
<dbReference type="Pfam" id="PF07859">
    <property type="entry name" value="Abhydrolase_3"/>
    <property type="match status" value="1"/>
</dbReference>
<dbReference type="InterPro" id="IPR050300">
    <property type="entry name" value="GDXG_lipolytic_enzyme"/>
</dbReference>